<dbReference type="InterPro" id="IPR013216">
    <property type="entry name" value="Methyltransf_11"/>
</dbReference>
<feature type="domain" description="Methyltransferase" evidence="2">
    <location>
        <begin position="26"/>
        <end position="117"/>
    </location>
</feature>
<dbReference type="CDD" id="cd02440">
    <property type="entry name" value="AdoMet_MTases"/>
    <property type="match status" value="3"/>
</dbReference>
<dbReference type="Proteomes" id="UP001159405">
    <property type="component" value="Unassembled WGS sequence"/>
</dbReference>
<evidence type="ECO:0000313" key="3">
    <source>
        <dbReference type="EMBL" id="CAH3144802.1"/>
    </source>
</evidence>
<dbReference type="InterPro" id="IPR029063">
    <property type="entry name" value="SAM-dependent_MTases_sf"/>
</dbReference>
<evidence type="ECO:0000259" key="2">
    <source>
        <dbReference type="Pfam" id="PF13649"/>
    </source>
</evidence>
<evidence type="ECO:0008006" key="5">
    <source>
        <dbReference type="Google" id="ProtNLM"/>
    </source>
</evidence>
<feature type="domain" description="Methyltransferase type 11" evidence="1">
    <location>
        <begin position="243"/>
        <end position="339"/>
    </location>
</feature>
<accession>A0ABN8PIR4</accession>
<dbReference type="PANTHER" id="PTHR43591">
    <property type="entry name" value="METHYLTRANSFERASE"/>
    <property type="match status" value="1"/>
</dbReference>
<evidence type="ECO:0000313" key="4">
    <source>
        <dbReference type="Proteomes" id="UP001159405"/>
    </source>
</evidence>
<dbReference type="Gene3D" id="3.40.50.150">
    <property type="entry name" value="Vaccinia Virus protein VP39"/>
    <property type="match status" value="3"/>
</dbReference>
<protein>
    <recommendedName>
        <fullName evidence="5">Methyltransferase domain-containing protein</fullName>
    </recommendedName>
</protein>
<organism evidence="3 4">
    <name type="scientific">Porites lobata</name>
    <dbReference type="NCBI Taxonomy" id="104759"/>
    <lineage>
        <taxon>Eukaryota</taxon>
        <taxon>Metazoa</taxon>
        <taxon>Cnidaria</taxon>
        <taxon>Anthozoa</taxon>
        <taxon>Hexacorallia</taxon>
        <taxon>Scleractinia</taxon>
        <taxon>Fungiina</taxon>
        <taxon>Poritidae</taxon>
        <taxon>Porites</taxon>
    </lineage>
</organism>
<reference evidence="3 4" key="1">
    <citation type="submission" date="2022-05" db="EMBL/GenBank/DDBJ databases">
        <authorList>
            <consortium name="Genoscope - CEA"/>
            <person name="William W."/>
        </authorList>
    </citation>
    <scope>NUCLEOTIDE SEQUENCE [LARGE SCALE GENOMIC DNA]</scope>
</reference>
<sequence>NRPVAECLDSAVHQVFPSAPKNQLKILDAGAGTGLTGFELHKLGYTNIDALDISQEMLKVAKEKGVYRRYVCCSLTEKKIDEFETGEFDALIATGVLVKAHVRPAAFVEMIRMVKAGDLTLFLSLIGGLICFTLRFSEVDDYQPKMTELEEARIWEKLCHKKIPHFDKPDMPSHLFGFVISIQRHICMSDRCLFSRPSNKDMHKTHEKFHQLCSCYRKPLAECLDAALKEAFPNTLKDQLKILDAGAGTGMTGIELHKFGYTDIHALDISQEMLNIAKEKGVPYKRFVCTPLTEQSIEEFETGEFDALISAGVLVKAHVRPAAFVEIIRMVKTGGLVCFSLRYNEVDDYQPKMTELEEAGIWEKLSSKKISYFESKDLPKRYLKRFKRSSMATSAYEASYKKYFGDRFDKITKNSSDEEIRNLYDKWAADYDKENAAAGGCFNRPVAECLDSAVHQVFPSAPKNQLKILDAGAGTGLTGFELHKLGYTNIDALDISQEMLKVAKEKGLYRRYVCCSLTEKKIDEFETGEFDALIATGVLVKAHVRPAAFVEMIRMVKAGGLICFTLRFSEVDDYQPKMTELEEARIWEKLCHKKIPHFDKPDMPSHLFGFVYKVLKK</sequence>
<name>A0ABN8PIR4_9CNID</name>
<keyword evidence="4" id="KW-1185">Reference proteome</keyword>
<dbReference type="InterPro" id="IPR041698">
    <property type="entry name" value="Methyltransf_25"/>
</dbReference>
<dbReference type="Pfam" id="PF08241">
    <property type="entry name" value="Methyltransf_11"/>
    <property type="match status" value="2"/>
</dbReference>
<comment type="caution">
    <text evidence="3">The sequence shown here is derived from an EMBL/GenBank/DDBJ whole genome shotgun (WGS) entry which is preliminary data.</text>
</comment>
<feature type="non-terminal residue" evidence="3">
    <location>
        <position position="1"/>
    </location>
</feature>
<dbReference type="PANTHER" id="PTHR43591:SF110">
    <property type="entry name" value="RHODANESE DOMAIN-CONTAINING PROTEIN"/>
    <property type="match status" value="1"/>
</dbReference>
<evidence type="ECO:0000259" key="1">
    <source>
        <dbReference type="Pfam" id="PF08241"/>
    </source>
</evidence>
<proteinExistence type="predicted"/>
<feature type="domain" description="Methyltransferase type 11" evidence="1">
    <location>
        <begin position="469"/>
        <end position="564"/>
    </location>
</feature>
<dbReference type="Pfam" id="PF13649">
    <property type="entry name" value="Methyltransf_25"/>
    <property type="match status" value="1"/>
</dbReference>
<dbReference type="EMBL" id="CALNXK010000074">
    <property type="protein sequence ID" value="CAH3144802.1"/>
    <property type="molecule type" value="Genomic_DNA"/>
</dbReference>
<dbReference type="SUPFAM" id="SSF53335">
    <property type="entry name" value="S-adenosyl-L-methionine-dependent methyltransferases"/>
    <property type="match status" value="3"/>
</dbReference>
<gene>
    <name evidence="3" type="ORF">PLOB_00044130</name>
</gene>